<dbReference type="EMBL" id="JAUBYV010000001">
    <property type="protein sequence ID" value="KAK2629682.1"/>
    <property type="molecule type" value="Genomic_DNA"/>
</dbReference>
<evidence type="ECO:0000256" key="1">
    <source>
        <dbReference type="RuleBase" id="RU004560"/>
    </source>
</evidence>
<feature type="region of interest" description="Disordered" evidence="2">
    <location>
        <begin position="107"/>
        <end position="130"/>
    </location>
</feature>
<keyword evidence="1" id="KW-0547">Nucleotide-binding</keyword>
<protein>
    <recommendedName>
        <fullName evidence="3">Septin-type G domain-containing protein</fullName>
    </recommendedName>
</protein>
<dbReference type="Proteomes" id="UP001285354">
    <property type="component" value="Unassembled WGS sequence"/>
</dbReference>
<dbReference type="Pfam" id="PF00735">
    <property type="entry name" value="Septin"/>
    <property type="match status" value="3"/>
</dbReference>
<gene>
    <name evidence="4" type="ORF">QTJ16_000502</name>
</gene>
<evidence type="ECO:0000256" key="2">
    <source>
        <dbReference type="SAM" id="MobiDB-lite"/>
    </source>
</evidence>
<dbReference type="InterPro" id="IPR030379">
    <property type="entry name" value="G_SEPTIN_dom"/>
</dbReference>
<feature type="domain" description="Septin-type G" evidence="3">
    <location>
        <begin position="204"/>
        <end position="565"/>
    </location>
</feature>
<comment type="caution">
    <text evidence="4">The sequence shown here is derived from an EMBL/GenBank/DDBJ whole genome shotgun (WGS) entry which is preliminary data.</text>
</comment>
<dbReference type="Gene3D" id="3.40.50.300">
    <property type="entry name" value="P-loop containing nucleotide triphosphate hydrolases"/>
    <property type="match status" value="1"/>
</dbReference>
<organism evidence="4 5">
    <name type="scientific">Diplocarpon rosae</name>
    <dbReference type="NCBI Taxonomy" id="946125"/>
    <lineage>
        <taxon>Eukaryota</taxon>
        <taxon>Fungi</taxon>
        <taxon>Dikarya</taxon>
        <taxon>Ascomycota</taxon>
        <taxon>Pezizomycotina</taxon>
        <taxon>Leotiomycetes</taxon>
        <taxon>Helotiales</taxon>
        <taxon>Drepanopezizaceae</taxon>
        <taxon>Diplocarpon</taxon>
    </lineage>
</organism>
<proteinExistence type="inferred from homology"/>
<feature type="region of interest" description="Disordered" evidence="2">
    <location>
        <begin position="1"/>
        <end position="42"/>
    </location>
</feature>
<keyword evidence="1" id="KW-0342">GTP-binding</keyword>
<comment type="similarity">
    <text evidence="1">Belongs to the TRAFAC class TrmE-Era-EngA-EngB-Septin-like GTPase superfamily. Septin GTPase family.</text>
</comment>
<sequence length="570" mass="63546">MVSSSIPRTPSVSNSSPGDRKLVAAATPGNLKENLPPRRSSLGLLLRRTKSGELKPSKKQQQQAILRDQEIERQRREAAAAVPKLPPRLPDLYYGQQQTTLPFCQDEDRRNPVAPIPNNNYNNRSGAYPNGRPSMEPPRAVAMAVSSGPVPPIPPIPSSYGSRNGDWVDPYARTESMTHRGRYSYASSAVSSINSPRRVRRRKDPTPFNILIIGARSSGKTSFLEFLKTSLALPPKKRSNRPAELAADIFAPRNQKTGTFDSHYLETEIDGERIGLTLWDSEGLEKSVVDLQLREMSSFLESKFEETFTEEMKVVRAPGVQDTHIHCAFLLLDPLRLDRNIAASNSALAAGHAYGHTASGRYDSSARVVGGLDEDLDLQVLRSLQGKTTVVPVISKADTITTAHMTHLKKTVWDSLRRANLDPLEALGLDDSSDLDSPRDDNRIDEDDEDEAGHSSGDEFPIQHPENASSKHAKRMSAGSPRQHSREGSESEEIPYLPLSIISPDIYEPGVIGRKFPWGFADPLNVEHCDFVRLKDAVFSEWRGELREASRELWYEGWRTSRLKDCELRR</sequence>
<dbReference type="AlphaFoldDB" id="A0AAD9T620"/>
<keyword evidence="5" id="KW-1185">Reference proteome</keyword>
<feature type="region of interest" description="Disordered" evidence="2">
    <location>
        <begin position="427"/>
        <end position="493"/>
    </location>
</feature>
<dbReference type="PROSITE" id="PS51719">
    <property type="entry name" value="G_SEPTIN"/>
    <property type="match status" value="1"/>
</dbReference>
<evidence type="ECO:0000313" key="4">
    <source>
        <dbReference type="EMBL" id="KAK2629682.1"/>
    </source>
</evidence>
<dbReference type="SUPFAM" id="SSF52540">
    <property type="entry name" value="P-loop containing nucleoside triphosphate hydrolases"/>
    <property type="match status" value="1"/>
</dbReference>
<dbReference type="InterPro" id="IPR027417">
    <property type="entry name" value="P-loop_NTPase"/>
</dbReference>
<dbReference type="FunFam" id="3.40.50.300:FF:001827">
    <property type="entry name" value="Septin"/>
    <property type="match status" value="1"/>
</dbReference>
<name>A0AAD9T620_9HELO</name>
<dbReference type="PANTHER" id="PTHR18884">
    <property type="entry name" value="SEPTIN"/>
    <property type="match status" value="1"/>
</dbReference>
<dbReference type="GO" id="GO:0005525">
    <property type="term" value="F:GTP binding"/>
    <property type="evidence" value="ECO:0007669"/>
    <property type="project" value="UniProtKB-KW"/>
</dbReference>
<accession>A0AAD9T620</accession>
<reference evidence="4" key="1">
    <citation type="submission" date="2023-06" db="EMBL/GenBank/DDBJ databases">
        <title>Draft genome of Marssonina rosae.</title>
        <authorList>
            <person name="Cheng Q."/>
        </authorList>
    </citation>
    <scope>NUCLEOTIDE SEQUENCE</scope>
    <source>
        <strain evidence="4">R4</strain>
    </source>
</reference>
<evidence type="ECO:0000259" key="3">
    <source>
        <dbReference type="PROSITE" id="PS51719"/>
    </source>
</evidence>
<evidence type="ECO:0000313" key="5">
    <source>
        <dbReference type="Proteomes" id="UP001285354"/>
    </source>
</evidence>
<feature type="compositionally biased region" description="Polar residues" evidence="2">
    <location>
        <begin position="1"/>
        <end position="17"/>
    </location>
</feature>